<organism evidence="9 10">
    <name type="scientific">Massarina eburnea CBS 473.64</name>
    <dbReference type="NCBI Taxonomy" id="1395130"/>
    <lineage>
        <taxon>Eukaryota</taxon>
        <taxon>Fungi</taxon>
        <taxon>Dikarya</taxon>
        <taxon>Ascomycota</taxon>
        <taxon>Pezizomycotina</taxon>
        <taxon>Dothideomycetes</taxon>
        <taxon>Pleosporomycetidae</taxon>
        <taxon>Pleosporales</taxon>
        <taxon>Massarineae</taxon>
        <taxon>Massarinaceae</taxon>
        <taxon>Massarina</taxon>
    </lineage>
</organism>
<accession>A0A6A6SK38</accession>
<name>A0A6A6SK38_9PLEO</name>
<keyword evidence="4 7" id="KW-0472">Membrane</keyword>
<feature type="transmembrane region" description="Helical" evidence="7">
    <location>
        <begin position="144"/>
        <end position="165"/>
    </location>
</feature>
<dbReference type="Proteomes" id="UP000799753">
    <property type="component" value="Unassembled WGS sequence"/>
</dbReference>
<feature type="transmembrane region" description="Helical" evidence="7">
    <location>
        <begin position="62"/>
        <end position="81"/>
    </location>
</feature>
<reference evidence="9" key="1">
    <citation type="journal article" date="2020" name="Stud. Mycol.">
        <title>101 Dothideomycetes genomes: a test case for predicting lifestyles and emergence of pathogens.</title>
        <authorList>
            <person name="Haridas S."/>
            <person name="Albert R."/>
            <person name="Binder M."/>
            <person name="Bloem J."/>
            <person name="Labutti K."/>
            <person name="Salamov A."/>
            <person name="Andreopoulos B."/>
            <person name="Baker S."/>
            <person name="Barry K."/>
            <person name="Bills G."/>
            <person name="Bluhm B."/>
            <person name="Cannon C."/>
            <person name="Castanera R."/>
            <person name="Culley D."/>
            <person name="Daum C."/>
            <person name="Ezra D."/>
            <person name="Gonzalez J."/>
            <person name="Henrissat B."/>
            <person name="Kuo A."/>
            <person name="Liang C."/>
            <person name="Lipzen A."/>
            <person name="Lutzoni F."/>
            <person name="Magnuson J."/>
            <person name="Mondo S."/>
            <person name="Nolan M."/>
            <person name="Ohm R."/>
            <person name="Pangilinan J."/>
            <person name="Park H.-J."/>
            <person name="Ramirez L."/>
            <person name="Alfaro M."/>
            <person name="Sun H."/>
            <person name="Tritt A."/>
            <person name="Yoshinaga Y."/>
            <person name="Zwiers L.-H."/>
            <person name="Turgeon B."/>
            <person name="Goodwin S."/>
            <person name="Spatafora J."/>
            <person name="Crous P."/>
            <person name="Grigoriev I."/>
        </authorList>
    </citation>
    <scope>NUCLEOTIDE SEQUENCE</scope>
    <source>
        <strain evidence="9">CBS 473.64</strain>
    </source>
</reference>
<evidence type="ECO:0000256" key="1">
    <source>
        <dbReference type="ARBA" id="ARBA00004141"/>
    </source>
</evidence>
<evidence type="ECO:0000256" key="2">
    <source>
        <dbReference type="ARBA" id="ARBA00022692"/>
    </source>
</evidence>
<gene>
    <name evidence="9" type="ORF">P280DRAFT_416305</name>
</gene>
<feature type="domain" description="Rhodopsin" evidence="8">
    <location>
        <begin position="47"/>
        <end position="291"/>
    </location>
</feature>
<evidence type="ECO:0000256" key="5">
    <source>
        <dbReference type="ARBA" id="ARBA00038359"/>
    </source>
</evidence>
<evidence type="ECO:0000256" key="6">
    <source>
        <dbReference type="SAM" id="MobiDB-lite"/>
    </source>
</evidence>
<evidence type="ECO:0000256" key="7">
    <source>
        <dbReference type="SAM" id="Phobius"/>
    </source>
</evidence>
<evidence type="ECO:0000256" key="4">
    <source>
        <dbReference type="ARBA" id="ARBA00023136"/>
    </source>
</evidence>
<dbReference type="InterPro" id="IPR052337">
    <property type="entry name" value="SAT4-like"/>
</dbReference>
<proteinExistence type="inferred from homology"/>
<comment type="similarity">
    <text evidence="5">Belongs to the SAT4 family.</text>
</comment>
<feature type="region of interest" description="Disordered" evidence="6">
    <location>
        <begin position="360"/>
        <end position="419"/>
    </location>
</feature>
<dbReference type="AlphaFoldDB" id="A0A6A6SK38"/>
<evidence type="ECO:0000313" key="9">
    <source>
        <dbReference type="EMBL" id="KAF2646758.1"/>
    </source>
</evidence>
<keyword evidence="2 7" id="KW-0812">Transmembrane</keyword>
<dbReference type="Pfam" id="PF20684">
    <property type="entry name" value="Fung_rhodopsin"/>
    <property type="match status" value="1"/>
</dbReference>
<protein>
    <recommendedName>
        <fullName evidence="8">Rhodopsin domain-containing protein</fullName>
    </recommendedName>
</protein>
<feature type="transmembrane region" description="Helical" evidence="7">
    <location>
        <begin position="260"/>
        <end position="285"/>
    </location>
</feature>
<evidence type="ECO:0000256" key="3">
    <source>
        <dbReference type="ARBA" id="ARBA00022989"/>
    </source>
</evidence>
<feature type="transmembrane region" description="Helical" evidence="7">
    <location>
        <begin position="101"/>
        <end position="123"/>
    </location>
</feature>
<dbReference type="PANTHER" id="PTHR33048">
    <property type="entry name" value="PTH11-LIKE INTEGRAL MEMBRANE PROTEIN (AFU_ORTHOLOGUE AFUA_5G11245)"/>
    <property type="match status" value="1"/>
</dbReference>
<dbReference type="OrthoDB" id="5401779at2759"/>
<dbReference type="EMBL" id="MU006776">
    <property type="protein sequence ID" value="KAF2646758.1"/>
    <property type="molecule type" value="Genomic_DNA"/>
</dbReference>
<dbReference type="GO" id="GO:0016020">
    <property type="term" value="C:membrane"/>
    <property type="evidence" value="ECO:0007669"/>
    <property type="project" value="UniProtKB-SubCell"/>
</dbReference>
<keyword evidence="10" id="KW-1185">Reference proteome</keyword>
<feature type="transmembrane region" description="Helical" evidence="7">
    <location>
        <begin position="228"/>
        <end position="248"/>
    </location>
</feature>
<comment type="subcellular location">
    <subcellularLocation>
        <location evidence="1">Membrane</location>
        <topology evidence="1">Multi-pass membrane protein</topology>
    </subcellularLocation>
</comment>
<keyword evidence="3 7" id="KW-1133">Transmembrane helix</keyword>
<dbReference type="PANTHER" id="PTHR33048:SF129">
    <property type="entry name" value="INTEGRAL MEMBRANE PROTEIN-RELATED"/>
    <property type="match status" value="1"/>
</dbReference>
<evidence type="ECO:0000259" key="8">
    <source>
        <dbReference type="Pfam" id="PF20684"/>
    </source>
</evidence>
<evidence type="ECO:0000313" key="10">
    <source>
        <dbReference type="Proteomes" id="UP000799753"/>
    </source>
</evidence>
<dbReference type="InterPro" id="IPR049326">
    <property type="entry name" value="Rhodopsin_dom_fungi"/>
</dbReference>
<feature type="compositionally biased region" description="Basic and acidic residues" evidence="6">
    <location>
        <begin position="407"/>
        <end position="419"/>
    </location>
</feature>
<feature type="transmembrane region" description="Helical" evidence="7">
    <location>
        <begin position="28"/>
        <end position="50"/>
    </location>
</feature>
<sequence>MTARFPTAMEIASWPDPNYVDPPTRRPLALGINITMTVIVVVFVMCRYFSRTVLVPALGLDDWTMLLASICAVANNIMIIVSMDRMYKMGWHMWDMETSLLFGTIKAAQMGMAAQLLVSVIAGMTKVSILLTYLRIFPTKTSKWFCWVMLVYTITLSFACFWLVLFQCSPVATYWKIFNYFLTAKCLNVKAIYYFYTGQNTLSDFLIFLWPAKELVAVKISPRQRYTLISMFCVGVVICIAGLVRVYYTHLYLTHFDTFWNGGILLVICSLETSLAIACGCLPGCKPLMSRLFPRVFGTTVSRDNSNARPSNSFFSPKYLSSSSGTAHSQSFQLQSLDSQHAEGVIVKQQEFSVKRMDAGLAKSHMPRRQSKVSVGRLVRRGEERLGDGEGSDDDSQEFIILQGRPSTEDEKYRPWRWV</sequence>